<sequence length="115" mass="13023">MKSDIHPTADYIYNSLKKDNPNLSLGTVYRNLAQLVENGFIHKVSMPNQSDRFDKNIKPHAHIICDVCNEVYDIDSSSIKCFINNLSSEHDVDISSYNIVFKGVCKSCKKADLKI</sequence>
<comment type="similarity">
    <text evidence="1">Belongs to the Fur family.</text>
</comment>
<keyword evidence="5" id="KW-0238">DNA-binding</keyword>
<name>A0A645JMG1_9ZZZZ</name>
<evidence type="ECO:0000256" key="3">
    <source>
        <dbReference type="ARBA" id="ARBA00022833"/>
    </source>
</evidence>
<dbReference type="PANTHER" id="PTHR33202">
    <property type="entry name" value="ZINC UPTAKE REGULATION PROTEIN"/>
    <property type="match status" value="1"/>
</dbReference>
<comment type="caution">
    <text evidence="7">The sequence shown here is derived from an EMBL/GenBank/DDBJ whole genome shotgun (WGS) entry which is preliminary data.</text>
</comment>
<dbReference type="Pfam" id="PF01475">
    <property type="entry name" value="FUR"/>
    <property type="match status" value="1"/>
</dbReference>
<dbReference type="GO" id="GO:0000976">
    <property type="term" value="F:transcription cis-regulatory region binding"/>
    <property type="evidence" value="ECO:0007669"/>
    <property type="project" value="TreeGrafter"/>
</dbReference>
<dbReference type="GO" id="GO:0003700">
    <property type="term" value="F:DNA-binding transcription factor activity"/>
    <property type="evidence" value="ECO:0007669"/>
    <property type="project" value="InterPro"/>
</dbReference>
<evidence type="ECO:0000256" key="4">
    <source>
        <dbReference type="ARBA" id="ARBA00023015"/>
    </source>
</evidence>
<dbReference type="GO" id="GO:0045892">
    <property type="term" value="P:negative regulation of DNA-templated transcription"/>
    <property type="evidence" value="ECO:0007669"/>
    <property type="project" value="TreeGrafter"/>
</dbReference>
<dbReference type="CDD" id="cd07153">
    <property type="entry name" value="Fur_like"/>
    <property type="match status" value="1"/>
</dbReference>
<dbReference type="EMBL" id="VSSQ01145538">
    <property type="protein sequence ID" value="MPN64527.1"/>
    <property type="molecule type" value="Genomic_DNA"/>
</dbReference>
<evidence type="ECO:0000313" key="7">
    <source>
        <dbReference type="EMBL" id="MPN64527.1"/>
    </source>
</evidence>
<dbReference type="GO" id="GO:0008270">
    <property type="term" value="F:zinc ion binding"/>
    <property type="evidence" value="ECO:0007669"/>
    <property type="project" value="TreeGrafter"/>
</dbReference>
<dbReference type="InterPro" id="IPR036390">
    <property type="entry name" value="WH_DNA-bd_sf"/>
</dbReference>
<dbReference type="PANTHER" id="PTHR33202:SF7">
    <property type="entry name" value="FERRIC UPTAKE REGULATION PROTEIN"/>
    <property type="match status" value="1"/>
</dbReference>
<organism evidence="7">
    <name type="scientific">bioreactor metagenome</name>
    <dbReference type="NCBI Taxonomy" id="1076179"/>
    <lineage>
        <taxon>unclassified sequences</taxon>
        <taxon>metagenomes</taxon>
        <taxon>ecological metagenomes</taxon>
    </lineage>
</organism>
<keyword evidence="3" id="KW-0862">Zinc</keyword>
<keyword evidence="2" id="KW-0678">Repressor</keyword>
<evidence type="ECO:0000256" key="5">
    <source>
        <dbReference type="ARBA" id="ARBA00023125"/>
    </source>
</evidence>
<accession>A0A645JMG1</accession>
<dbReference type="InterPro" id="IPR002481">
    <property type="entry name" value="FUR"/>
</dbReference>
<keyword evidence="4" id="KW-0805">Transcription regulation</keyword>
<dbReference type="AlphaFoldDB" id="A0A645JMG1"/>
<dbReference type="InterPro" id="IPR036388">
    <property type="entry name" value="WH-like_DNA-bd_sf"/>
</dbReference>
<keyword evidence="6" id="KW-0804">Transcription</keyword>
<reference evidence="7" key="1">
    <citation type="submission" date="2019-08" db="EMBL/GenBank/DDBJ databases">
        <authorList>
            <person name="Kucharzyk K."/>
            <person name="Murdoch R.W."/>
            <person name="Higgins S."/>
            <person name="Loffler F."/>
        </authorList>
    </citation>
    <scope>NUCLEOTIDE SEQUENCE</scope>
</reference>
<dbReference type="Gene3D" id="1.10.10.10">
    <property type="entry name" value="Winged helix-like DNA-binding domain superfamily/Winged helix DNA-binding domain"/>
    <property type="match status" value="1"/>
</dbReference>
<dbReference type="InterPro" id="IPR043135">
    <property type="entry name" value="Fur_C"/>
</dbReference>
<evidence type="ECO:0000256" key="1">
    <source>
        <dbReference type="ARBA" id="ARBA00007957"/>
    </source>
</evidence>
<evidence type="ECO:0000256" key="6">
    <source>
        <dbReference type="ARBA" id="ARBA00023163"/>
    </source>
</evidence>
<dbReference type="SUPFAM" id="SSF46785">
    <property type="entry name" value="Winged helix' DNA-binding domain"/>
    <property type="match status" value="1"/>
</dbReference>
<proteinExistence type="inferred from homology"/>
<dbReference type="Gene3D" id="3.30.1490.190">
    <property type="match status" value="1"/>
</dbReference>
<dbReference type="GO" id="GO:1900376">
    <property type="term" value="P:regulation of secondary metabolite biosynthetic process"/>
    <property type="evidence" value="ECO:0007669"/>
    <property type="project" value="TreeGrafter"/>
</dbReference>
<evidence type="ECO:0000256" key="2">
    <source>
        <dbReference type="ARBA" id="ARBA00022491"/>
    </source>
</evidence>
<gene>
    <name evidence="7" type="primary">perR_46</name>
    <name evidence="7" type="ORF">SDC9_212302</name>
</gene>
<protein>
    <submittedName>
        <fullName evidence="7">Peroxide-responsive repressor PerR</fullName>
    </submittedName>
</protein>